<protein>
    <recommendedName>
        <fullName evidence="3">DUF3108 domain-containing protein</fullName>
    </recommendedName>
</protein>
<dbReference type="RefSeq" id="WP_308986756.1">
    <property type="nucleotide sequence ID" value="NZ_JARXIC010000063.1"/>
</dbReference>
<reference evidence="1 2" key="1">
    <citation type="submission" date="2023-04" db="EMBL/GenBank/DDBJ databases">
        <title>A novel bacteria isolated from coastal sediment.</title>
        <authorList>
            <person name="Liu X.-J."/>
            <person name="Du Z.-J."/>
        </authorList>
    </citation>
    <scope>NUCLEOTIDE SEQUENCE [LARGE SCALE GENOMIC DNA]</scope>
    <source>
        <strain evidence="1 2">SDUM461004</strain>
    </source>
</reference>
<accession>A0ABU1ANF3</accession>
<organism evidence="1 2">
    <name type="scientific">Thalassobacterium sedimentorum</name>
    <dbReference type="NCBI Taxonomy" id="3041258"/>
    <lineage>
        <taxon>Bacteria</taxon>
        <taxon>Pseudomonadati</taxon>
        <taxon>Verrucomicrobiota</taxon>
        <taxon>Opitutia</taxon>
        <taxon>Puniceicoccales</taxon>
        <taxon>Coraliomargaritaceae</taxon>
        <taxon>Thalassobacterium</taxon>
    </lineage>
</organism>
<dbReference type="Proteomes" id="UP001243717">
    <property type="component" value="Unassembled WGS sequence"/>
</dbReference>
<sequence length="338" mass="38430">MDFIPLKFTPHKGTAIALLLLNLISCAFAEIGEYSEPIEAVAKELNAQEQKEAALLAAPSDTTSLRLLNNNIAVIGLNTQIEQVTARGTFTYGKKSKDYKLVETSDGQRALIIKWTYMGRTYTDKTVSIPSNYQAGTEEMPNLWRIITKAMPDKHGQTTEERIYLKLQRGKYILQEEEFGHTVVSNNTALRRKELTYEQWQVIAGGYGERSPIHFQTVPLFLHDFYNYTVTGCRYIGTDKVGGRDTYVIQRGSDSFYYIDKEKSLLLKWGREEYFGGKKIEVSYIANSFKRRKNSTDQILLPSRITITTKGEALGTYTVDHATINKVIDYSIFIPPEI</sequence>
<evidence type="ECO:0008006" key="3">
    <source>
        <dbReference type="Google" id="ProtNLM"/>
    </source>
</evidence>
<gene>
    <name evidence="1" type="ORF">QEH59_17940</name>
</gene>
<evidence type="ECO:0000313" key="2">
    <source>
        <dbReference type="Proteomes" id="UP001243717"/>
    </source>
</evidence>
<comment type="caution">
    <text evidence="1">The sequence shown here is derived from an EMBL/GenBank/DDBJ whole genome shotgun (WGS) entry which is preliminary data.</text>
</comment>
<proteinExistence type="predicted"/>
<name>A0ABU1ANF3_9BACT</name>
<evidence type="ECO:0000313" key="1">
    <source>
        <dbReference type="EMBL" id="MDQ8196322.1"/>
    </source>
</evidence>
<dbReference type="EMBL" id="JARXIC010000063">
    <property type="protein sequence ID" value="MDQ8196322.1"/>
    <property type="molecule type" value="Genomic_DNA"/>
</dbReference>
<keyword evidence="2" id="KW-1185">Reference proteome</keyword>